<dbReference type="Gene3D" id="6.10.140.1430">
    <property type="match status" value="1"/>
</dbReference>
<reference evidence="2" key="1">
    <citation type="submission" date="2024-02" db="EMBL/GenBank/DDBJ databases">
        <authorList>
            <consortium name="ELIXIR-Norway"/>
            <consortium name="Elixir Norway"/>
        </authorList>
    </citation>
    <scope>NUCLEOTIDE SEQUENCE</scope>
</reference>
<keyword evidence="3" id="KW-1185">Reference proteome</keyword>
<evidence type="ECO:0000256" key="1">
    <source>
        <dbReference type="SAM" id="MobiDB-lite"/>
    </source>
</evidence>
<feature type="compositionally biased region" description="Basic and acidic residues" evidence="1">
    <location>
        <begin position="22"/>
        <end position="40"/>
    </location>
</feature>
<feature type="region of interest" description="Disordered" evidence="1">
    <location>
        <begin position="85"/>
        <end position="106"/>
    </location>
</feature>
<feature type="compositionally biased region" description="Polar residues" evidence="1">
    <location>
        <begin position="139"/>
        <end position="149"/>
    </location>
</feature>
<dbReference type="Proteomes" id="UP001497512">
    <property type="component" value="Chromosome 4"/>
</dbReference>
<dbReference type="PANTHER" id="PTHR47372:SF11">
    <property type="entry name" value="RE19971P"/>
    <property type="match status" value="1"/>
</dbReference>
<protein>
    <recommendedName>
        <fullName evidence="4">Late embryogenesis abundant protein</fullName>
    </recommendedName>
</protein>
<sequence length="194" mass="20426">MWSFPRISGGDSSSSRYCSECEGDHEGEGGPNCRFHEEKVGAAQEKATGTPNAAEDKGGDYQRTADLTLNQVKQNASGFLGTAQDKANETAGAAEEKSEQAKDSATCTWNSTKDKASNIAAAAQDTANSTLKSAKEQTDSATGAASTRSKGGDTVARGHHLFPLRFCIISTSILESAGICVLFGQDVRRHQSNC</sequence>
<name>A0ABP0UK33_9BRYO</name>
<organism evidence="2 3">
    <name type="scientific">Sphagnum troendelagicum</name>
    <dbReference type="NCBI Taxonomy" id="128251"/>
    <lineage>
        <taxon>Eukaryota</taxon>
        <taxon>Viridiplantae</taxon>
        <taxon>Streptophyta</taxon>
        <taxon>Embryophyta</taxon>
        <taxon>Bryophyta</taxon>
        <taxon>Sphagnophytina</taxon>
        <taxon>Sphagnopsida</taxon>
        <taxon>Sphagnales</taxon>
        <taxon>Sphagnaceae</taxon>
        <taxon>Sphagnum</taxon>
    </lineage>
</organism>
<dbReference type="PANTHER" id="PTHR47372">
    <property type="entry name" value="DAUER UP-REGULATED-RELATED"/>
    <property type="match status" value="1"/>
</dbReference>
<feature type="region of interest" description="Disordered" evidence="1">
    <location>
        <begin position="128"/>
        <end position="154"/>
    </location>
</feature>
<evidence type="ECO:0000313" key="3">
    <source>
        <dbReference type="Proteomes" id="UP001497512"/>
    </source>
</evidence>
<evidence type="ECO:0008006" key="4">
    <source>
        <dbReference type="Google" id="ProtNLM"/>
    </source>
</evidence>
<evidence type="ECO:0000313" key="2">
    <source>
        <dbReference type="EMBL" id="CAK9223479.1"/>
    </source>
</evidence>
<dbReference type="EMBL" id="OZ019896">
    <property type="protein sequence ID" value="CAK9223479.1"/>
    <property type="molecule type" value="Genomic_DNA"/>
</dbReference>
<feature type="region of interest" description="Disordered" evidence="1">
    <location>
        <begin position="1"/>
        <end position="63"/>
    </location>
</feature>
<gene>
    <name evidence="2" type="ORF">CSSPTR1EN2_LOCUS16852</name>
</gene>
<accession>A0ABP0UK33</accession>
<proteinExistence type="predicted"/>